<dbReference type="PANTHER" id="PTHR10285">
    <property type="entry name" value="URIDINE KINASE"/>
    <property type="match status" value="1"/>
</dbReference>
<dbReference type="EMBL" id="QLNQ01000029">
    <property type="protein sequence ID" value="RCK56167.1"/>
    <property type="molecule type" value="Genomic_DNA"/>
</dbReference>
<protein>
    <submittedName>
        <fullName evidence="2">Putative uridine kinase DAS2</fullName>
    </submittedName>
</protein>
<dbReference type="PRINTS" id="PR00988">
    <property type="entry name" value="URIDINKINASE"/>
</dbReference>
<keyword evidence="2" id="KW-0808">Transferase</keyword>
<accession>A0A367XRC2</accession>
<evidence type="ECO:0000259" key="1">
    <source>
        <dbReference type="Pfam" id="PF00485"/>
    </source>
</evidence>
<keyword evidence="2" id="KW-0418">Kinase</keyword>
<dbReference type="GO" id="GO:0005524">
    <property type="term" value="F:ATP binding"/>
    <property type="evidence" value="ECO:0007669"/>
    <property type="project" value="InterPro"/>
</dbReference>
<dbReference type="Pfam" id="PF00485">
    <property type="entry name" value="PRK"/>
    <property type="match status" value="1"/>
</dbReference>
<name>A0A367XRC2_9ASCO</name>
<dbReference type="InterPro" id="IPR027417">
    <property type="entry name" value="P-loop_NTPase"/>
</dbReference>
<dbReference type="Gene3D" id="3.40.50.300">
    <property type="entry name" value="P-loop containing nucleotide triphosphate hydrolases"/>
    <property type="match status" value="1"/>
</dbReference>
<dbReference type="Proteomes" id="UP000253472">
    <property type="component" value="Unassembled WGS sequence"/>
</dbReference>
<gene>
    <name evidence="2" type="primary">DAS2_0</name>
    <name evidence="2" type="ORF">Cantr_05414</name>
</gene>
<keyword evidence="3" id="KW-1185">Reference proteome</keyword>
<evidence type="ECO:0000313" key="2">
    <source>
        <dbReference type="EMBL" id="RCK56167.1"/>
    </source>
</evidence>
<comment type="caution">
    <text evidence="2">The sequence shown here is derived from an EMBL/GenBank/DDBJ whole genome shotgun (WGS) entry which is preliminary data.</text>
</comment>
<dbReference type="SUPFAM" id="SSF52540">
    <property type="entry name" value="P-loop containing nucleoside triphosphate hydrolases"/>
    <property type="match status" value="1"/>
</dbReference>
<dbReference type="AlphaFoldDB" id="A0A367XRC2"/>
<reference evidence="2 3" key="1">
    <citation type="submission" date="2018-06" db="EMBL/GenBank/DDBJ databases">
        <title>Whole genome sequencing of Candida tropicalis (genome annotated by CSBL at Korea University).</title>
        <authorList>
            <person name="Ahn J."/>
        </authorList>
    </citation>
    <scope>NUCLEOTIDE SEQUENCE [LARGE SCALE GENOMIC DNA]</scope>
    <source>
        <strain evidence="2 3">ATCC 20962</strain>
    </source>
</reference>
<sequence length="256" mass="28975">MSPIETAIPTNKSIIVLLGGGHASGKKTTALSLQKELLSTVPEGMVDVKIIDMNHYKDDGKTSIDSLQFASSKSAAITVNNDCAKYPRLKPSRFKFDVLKADLLPDLQAPVSAPQKILIVHGLYALYDKEIRDMSHIKVFIDSDPDTRLIRWIRRDVLTDQVDSLEGVINAYLLGARSEMSDFIFPTKEFADVIMPRGAELNAVRLVIDGIKFYLSDKHINNDKMHLPENYLRPHELGNFRKERFDVQKNKFYELN</sequence>
<feature type="domain" description="Phosphoribulokinase/uridine kinase" evidence="1">
    <location>
        <begin position="105"/>
        <end position="200"/>
    </location>
</feature>
<dbReference type="STRING" id="5486.A0A367XRC2"/>
<dbReference type="OrthoDB" id="738517at2759"/>
<organism evidence="2 3">
    <name type="scientific">Candida viswanathii</name>
    <dbReference type="NCBI Taxonomy" id="5486"/>
    <lineage>
        <taxon>Eukaryota</taxon>
        <taxon>Fungi</taxon>
        <taxon>Dikarya</taxon>
        <taxon>Ascomycota</taxon>
        <taxon>Saccharomycotina</taxon>
        <taxon>Pichiomycetes</taxon>
        <taxon>Debaryomycetaceae</taxon>
        <taxon>Candida/Lodderomyces clade</taxon>
        <taxon>Candida</taxon>
    </lineage>
</organism>
<evidence type="ECO:0000313" key="3">
    <source>
        <dbReference type="Proteomes" id="UP000253472"/>
    </source>
</evidence>
<dbReference type="InterPro" id="IPR006083">
    <property type="entry name" value="PRK/URK"/>
</dbReference>
<proteinExistence type="predicted"/>
<dbReference type="GO" id="GO:0016301">
    <property type="term" value="F:kinase activity"/>
    <property type="evidence" value="ECO:0007669"/>
    <property type="project" value="UniProtKB-KW"/>
</dbReference>